<dbReference type="Proteomes" id="UP000029533">
    <property type="component" value="Unassembled WGS sequence"/>
</dbReference>
<proteinExistence type="predicted"/>
<evidence type="ECO:0000313" key="3">
    <source>
        <dbReference type="Proteomes" id="UP000029533"/>
    </source>
</evidence>
<sequence length="151" mass="16798">MANFTIGELIQSSTAGRLGIDNNPTPTVRVHLTETITLLESIRAEWEEYCAEHSLGTPAIRITSGYRSPELNKAVGGVKNSAHVAGYAADLQPVNGKQSEFERFLATDFSKMGYAFDQIIIEKSKTARWVHVGYKRPEDGKQRHQCFSLKV</sequence>
<dbReference type="AlphaFoldDB" id="A0AAW3FE65"/>
<accession>A0AAW3FE65</accession>
<evidence type="ECO:0000313" key="2">
    <source>
        <dbReference type="EMBL" id="KGF24876.1"/>
    </source>
</evidence>
<organism evidence="2 3">
    <name type="scientific">Prevotella histicola JCM 15637 = DNF00424</name>
    <dbReference type="NCBI Taxonomy" id="1236504"/>
    <lineage>
        <taxon>Bacteria</taxon>
        <taxon>Pseudomonadati</taxon>
        <taxon>Bacteroidota</taxon>
        <taxon>Bacteroidia</taxon>
        <taxon>Bacteroidales</taxon>
        <taxon>Prevotellaceae</taxon>
        <taxon>Prevotella</taxon>
    </lineage>
</organism>
<protein>
    <recommendedName>
        <fullName evidence="1">Peptidase M15A C-terminal domain-containing protein</fullName>
    </recommendedName>
</protein>
<comment type="caution">
    <text evidence="2">The sequence shown here is derived from an EMBL/GenBank/DDBJ whole genome shotgun (WGS) entry which is preliminary data.</text>
</comment>
<dbReference type="Gene3D" id="3.30.1380.10">
    <property type="match status" value="1"/>
</dbReference>
<dbReference type="Pfam" id="PF08291">
    <property type="entry name" value="Peptidase_M15_3"/>
    <property type="match status" value="1"/>
</dbReference>
<feature type="domain" description="Peptidase M15A C-terminal" evidence="1">
    <location>
        <begin position="3"/>
        <end position="114"/>
    </location>
</feature>
<name>A0AAW3FE65_9BACT</name>
<dbReference type="InterPro" id="IPR013230">
    <property type="entry name" value="Peptidase_M15A_C"/>
</dbReference>
<gene>
    <name evidence="2" type="ORF">HMPREF2132_11315</name>
</gene>
<dbReference type="RefSeq" id="WP_036871059.1">
    <property type="nucleotide sequence ID" value="NZ_JRNJ01000104.1"/>
</dbReference>
<dbReference type="InterPro" id="IPR009045">
    <property type="entry name" value="Zn_M74/Hedgehog-like"/>
</dbReference>
<dbReference type="SUPFAM" id="SSF55166">
    <property type="entry name" value="Hedgehog/DD-peptidase"/>
    <property type="match status" value="1"/>
</dbReference>
<dbReference type="EMBL" id="JRNJ01000104">
    <property type="protein sequence ID" value="KGF24876.1"/>
    <property type="molecule type" value="Genomic_DNA"/>
</dbReference>
<reference evidence="2 3" key="1">
    <citation type="submission" date="2014-07" db="EMBL/GenBank/DDBJ databases">
        <authorList>
            <person name="McCorrison J."/>
            <person name="Sanka R."/>
            <person name="Torralba M."/>
            <person name="Gillis M."/>
            <person name="Haft D.H."/>
            <person name="Methe B."/>
            <person name="Sutton G."/>
            <person name="Nelson K.E."/>
        </authorList>
    </citation>
    <scope>NUCLEOTIDE SEQUENCE [LARGE SCALE GENOMIC DNA]</scope>
    <source>
        <strain evidence="2 3">DNF00424</strain>
    </source>
</reference>
<evidence type="ECO:0000259" key="1">
    <source>
        <dbReference type="Pfam" id="PF08291"/>
    </source>
</evidence>